<name>A0A914PYP3_9BILA</name>
<keyword evidence="1" id="KW-1185">Reference proteome</keyword>
<dbReference type="InterPro" id="IPR003194">
    <property type="entry name" value="TFIIA_gsu"/>
</dbReference>
<dbReference type="GO" id="GO:0006367">
    <property type="term" value="P:transcription initiation at RNA polymerase II promoter"/>
    <property type="evidence" value="ECO:0007669"/>
    <property type="project" value="InterPro"/>
</dbReference>
<dbReference type="AlphaFoldDB" id="A0A914PYP3"/>
<reference evidence="2" key="1">
    <citation type="submission" date="2022-11" db="UniProtKB">
        <authorList>
            <consortium name="WormBaseParasite"/>
        </authorList>
    </citation>
    <scope>IDENTIFICATION</scope>
</reference>
<dbReference type="PANTHER" id="PTHR10966">
    <property type="entry name" value="TRANSCRIPTION INITIATION FACTOR IIA SUBUNIT 2"/>
    <property type="match status" value="1"/>
</dbReference>
<organism evidence="1 2">
    <name type="scientific">Panagrolaimus davidi</name>
    <dbReference type="NCBI Taxonomy" id="227884"/>
    <lineage>
        <taxon>Eukaryota</taxon>
        <taxon>Metazoa</taxon>
        <taxon>Ecdysozoa</taxon>
        <taxon>Nematoda</taxon>
        <taxon>Chromadorea</taxon>
        <taxon>Rhabditida</taxon>
        <taxon>Tylenchina</taxon>
        <taxon>Panagrolaimomorpha</taxon>
        <taxon>Panagrolaimoidea</taxon>
        <taxon>Panagrolaimidae</taxon>
        <taxon>Panagrolaimus</taxon>
    </lineage>
</organism>
<dbReference type="Proteomes" id="UP000887578">
    <property type="component" value="Unplaced"/>
</dbReference>
<dbReference type="Gene3D" id="1.10.287.190">
    <property type="entry name" value="Transcription factor IIA gamma subunit, alpha-helical domain"/>
    <property type="match status" value="1"/>
</dbReference>
<proteinExistence type="predicted"/>
<protein>
    <submittedName>
        <fullName evidence="2">Uncharacterized protein</fullName>
    </submittedName>
</protein>
<accession>A0A914PYP3</accession>
<sequence>MTSRSTTRTNEISTAISTQTTIGKAFLETLNEALEVGVITENIAERMQNIFEKSIWDGLKHKSKLKVVLHGSHLVGSRHIEGQWTLIKRNVSIKIGYRRPFTVEKLKIIAVPRRDTNNNNISNMDD</sequence>
<evidence type="ECO:0000313" key="1">
    <source>
        <dbReference type="Proteomes" id="UP000887578"/>
    </source>
</evidence>
<dbReference type="InterPro" id="IPR009083">
    <property type="entry name" value="TFIIA_a-hlx"/>
</dbReference>
<dbReference type="WBParaSite" id="PDA_v2.g23969.t1">
    <property type="protein sequence ID" value="PDA_v2.g23969.t1"/>
    <property type="gene ID" value="PDA_v2.g23969"/>
</dbReference>
<evidence type="ECO:0000313" key="2">
    <source>
        <dbReference type="WBParaSite" id="PDA_v2.g23969.t1"/>
    </source>
</evidence>
<dbReference type="GO" id="GO:0005672">
    <property type="term" value="C:transcription factor TFIIA complex"/>
    <property type="evidence" value="ECO:0007669"/>
    <property type="project" value="InterPro"/>
</dbReference>